<dbReference type="Gene3D" id="2.40.30.170">
    <property type="match status" value="1"/>
</dbReference>
<dbReference type="PANTHER" id="PTHR30469:SF15">
    <property type="entry name" value="HLYD FAMILY OF SECRETION PROTEINS"/>
    <property type="match status" value="1"/>
</dbReference>
<evidence type="ECO:0000259" key="3">
    <source>
        <dbReference type="Pfam" id="PF25954"/>
    </source>
</evidence>
<dbReference type="Proteomes" id="UP000198644">
    <property type="component" value="Unassembled WGS sequence"/>
</dbReference>
<evidence type="ECO:0000313" key="6">
    <source>
        <dbReference type="Proteomes" id="UP000198644"/>
    </source>
</evidence>
<dbReference type="InterPro" id="IPR058647">
    <property type="entry name" value="BSH_CzcB-like"/>
</dbReference>
<dbReference type="GO" id="GO:0015562">
    <property type="term" value="F:efflux transmembrane transporter activity"/>
    <property type="evidence" value="ECO:0007669"/>
    <property type="project" value="TreeGrafter"/>
</dbReference>
<sequence>MSRDRLIAVGLSGVAAVLLVVWLATGDIRSARDEGAPQELREASELASVQVERRQSEMFRPSIRLQGQVEPWRRLVVSSRLSGVVESIAVELGQPVAQGDTLLTLSADERPAAIARSRARVRQLEADLAAVDRLRSDRLVSESEKLRLEAELASARADLQQAQLAMAYLTPSVPFDGVINARYVESGSFVQVGEPLFEVVQVDQLKVTGFVPQQQAGRLMSGQEVRITLLDGRELAGELTFVASTADPETRSFPIEARVPNPQGLRVAGSSASLAIAQPPVEALFISPALLSLGDEGRPGVLHVNTDDEVTFTPVDLLSVSEKGAWVSGAPFPIRLITRGGGFVTEGQKVRPVLSGAEG</sequence>
<dbReference type="NCBIfam" id="TIGR01730">
    <property type="entry name" value="RND_mfp"/>
    <property type="match status" value="1"/>
</dbReference>
<dbReference type="STRING" id="650891.SAMN05216203_2873"/>
<accession>A0A1I6JBX3</accession>
<dbReference type="GO" id="GO:1990281">
    <property type="term" value="C:efflux pump complex"/>
    <property type="evidence" value="ECO:0007669"/>
    <property type="project" value="TreeGrafter"/>
</dbReference>
<dbReference type="Pfam" id="PF25973">
    <property type="entry name" value="BSH_CzcB"/>
    <property type="match status" value="1"/>
</dbReference>
<dbReference type="SUPFAM" id="SSF111369">
    <property type="entry name" value="HlyD-like secretion proteins"/>
    <property type="match status" value="1"/>
</dbReference>
<dbReference type="InterPro" id="IPR006143">
    <property type="entry name" value="RND_pump_MFP"/>
</dbReference>
<evidence type="ECO:0000313" key="5">
    <source>
        <dbReference type="EMBL" id="SFR76495.1"/>
    </source>
</evidence>
<protein>
    <submittedName>
        <fullName evidence="5">Membrane fusion protein, multidrug efflux system</fullName>
    </submittedName>
</protein>
<dbReference type="Gene3D" id="2.40.50.100">
    <property type="match status" value="1"/>
</dbReference>
<keyword evidence="2" id="KW-0175">Coiled coil</keyword>
<feature type="domain" description="CzcB-like barrel-sandwich hybrid" evidence="4">
    <location>
        <begin position="76"/>
        <end position="199"/>
    </location>
</feature>
<evidence type="ECO:0000259" key="4">
    <source>
        <dbReference type="Pfam" id="PF25973"/>
    </source>
</evidence>
<proteinExistence type="inferred from homology"/>
<feature type="domain" description="CusB-like beta-barrel" evidence="3">
    <location>
        <begin position="211"/>
        <end position="278"/>
    </location>
</feature>
<feature type="coiled-coil region" evidence="2">
    <location>
        <begin position="114"/>
        <end position="165"/>
    </location>
</feature>
<dbReference type="PANTHER" id="PTHR30469">
    <property type="entry name" value="MULTIDRUG RESISTANCE PROTEIN MDTA"/>
    <property type="match status" value="1"/>
</dbReference>
<dbReference type="RefSeq" id="WP_092014513.1">
    <property type="nucleotide sequence ID" value="NZ_FOYW01000002.1"/>
</dbReference>
<gene>
    <name evidence="5" type="ORF">SAMN05216203_2873</name>
</gene>
<reference evidence="5 6" key="1">
    <citation type="submission" date="2016-10" db="EMBL/GenBank/DDBJ databases">
        <authorList>
            <person name="de Groot N.N."/>
        </authorList>
    </citation>
    <scope>NUCLEOTIDE SEQUENCE [LARGE SCALE GENOMIC DNA]</scope>
    <source>
        <strain evidence="5 6">CGMCC 1.9167</strain>
    </source>
</reference>
<dbReference type="InterPro" id="IPR058792">
    <property type="entry name" value="Beta-barrel_RND_2"/>
</dbReference>
<evidence type="ECO:0000256" key="1">
    <source>
        <dbReference type="ARBA" id="ARBA00009477"/>
    </source>
</evidence>
<evidence type="ECO:0000256" key="2">
    <source>
        <dbReference type="SAM" id="Coils"/>
    </source>
</evidence>
<dbReference type="EMBL" id="FOYW01000002">
    <property type="protein sequence ID" value="SFR76495.1"/>
    <property type="molecule type" value="Genomic_DNA"/>
</dbReference>
<dbReference type="Gene3D" id="1.10.287.470">
    <property type="entry name" value="Helix hairpin bin"/>
    <property type="match status" value="1"/>
</dbReference>
<comment type="similarity">
    <text evidence="1">Belongs to the membrane fusion protein (MFP) (TC 8.A.1) family.</text>
</comment>
<name>A0A1I6JBX3_9GAMM</name>
<organism evidence="5 6">
    <name type="scientific">Marinobacter daqiaonensis</name>
    <dbReference type="NCBI Taxonomy" id="650891"/>
    <lineage>
        <taxon>Bacteria</taxon>
        <taxon>Pseudomonadati</taxon>
        <taxon>Pseudomonadota</taxon>
        <taxon>Gammaproteobacteria</taxon>
        <taxon>Pseudomonadales</taxon>
        <taxon>Marinobacteraceae</taxon>
        <taxon>Marinobacter</taxon>
    </lineage>
</organism>
<dbReference type="OrthoDB" id="9806939at2"/>
<keyword evidence="6" id="KW-1185">Reference proteome</keyword>
<dbReference type="Pfam" id="PF25954">
    <property type="entry name" value="Beta-barrel_RND_2"/>
    <property type="match status" value="1"/>
</dbReference>
<dbReference type="AlphaFoldDB" id="A0A1I6JBX3"/>